<dbReference type="NCBIfam" id="NF001124">
    <property type="entry name" value="PRK00139.1-2"/>
    <property type="match status" value="1"/>
</dbReference>
<evidence type="ECO:0000256" key="3">
    <source>
        <dbReference type="ARBA" id="ARBA00022598"/>
    </source>
</evidence>
<dbReference type="PANTHER" id="PTHR23135:SF4">
    <property type="entry name" value="UDP-N-ACETYLMURAMOYL-L-ALANYL-D-GLUTAMATE--2,6-DIAMINOPIMELATE LIGASE MURE HOMOLOG, CHLOROPLASTIC"/>
    <property type="match status" value="1"/>
</dbReference>
<dbReference type="GO" id="GO:0071555">
    <property type="term" value="P:cell wall organization"/>
    <property type="evidence" value="ECO:0007669"/>
    <property type="project" value="UniProtKB-KW"/>
</dbReference>
<evidence type="ECO:0000259" key="16">
    <source>
        <dbReference type="Pfam" id="PF08245"/>
    </source>
</evidence>
<keyword evidence="4 11" id="KW-0132">Cell division</keyword>
<evidence type="ECO:0000256" key="13">
    <source>
        <dbReference type="SAM" id="MobiDB-lite"/>
    </source>
</evidence>
<dbReference type="Pfam" id="PF01225">
    <property type="entry name" value="Mur_ligase"/>
    <property type="match status" value="1"/>
</dbReference>
<feature type="domain" description="Mur ligase N-terminal catalytic" evidence="14">
    <location>
        <begin position="46"/>
        <end position="118"/>
    </location>
</feature>
<keyword evidence="9 11" id="KW-0131">Cell cycle</keyword>
<keyword evidence="6 11" id="KW-0067">ATP-binding</keyword>
<feature type="binding site" evidence="11">
    <location>
        <position position="213"/>
    </location>
    <ligand>
        <name>UDP-N-acetyl-alpha-D-muramoyl-L-alanyl-D-glutamate</name>
        <dbReference type="ChEBI" id="CHEBI:83900"/>
    </ligand>
</feature>
<dbReference type="GO" id="GO:0004326">
    <property type="term" value="F:tetrahydrofolylpolyglutamate synthase activity"/>
    <property type="evidence" value="ECO:0007669"/>
    <property type="project" value="InterPro"/>
</dbReference>
<dbReference type="InterPro" id="IPR018109">
    <property type="entry name" value="Folylpolyglutamate_synth_CS"/>
</dbReference>
<keyword evidence="10 11" id="KW-0961">Cell wall biogenesis/degradation</keyword>
<comment type="similarity">
    <text evidence="1 11">Belongs to the MurCDEF family. MurE subfamily.</text>
</comment>
<dbReference type="GO" id="GO:0000287">
    <property type="term" value="F:magnesium ion binding"/>
    <property type="evidence" value="ECO:0007669"/>
    <property type="project" value="UniProtKB-UniRule"/>
</dbReference>
<dbReference type="GO" id="GO:0009252">
    <property type="term" value="P:peptidoglycan biosynthetic process"/>
    <property type="evidence" value="ECO:0007669"/>
    <property type="project" value="UniProtKB-UniRule"/>
</dbReference>
<comment type="PTM">
    <text evidence="11">Carboxylation is probably crucial for Mg(2+) binding and, consequently, for the gamma-phosphate positioning of ATP.</text>
</comment>
<dbReference type="InterPro" id="IPR035911">
    <property type="entry name" value="MurE/MurF_N"/>
</dbReference>
<dbReference type="HAMAP" id="MF_00208">
    <property type="entry name" value="MurE"/>
    <property type="match status" value="1"/>
</dbReference>
<dbReference type="InterPro" id="IPR005761">
    <property type="entry name" value="UDP-N-AcMur-Glu-dNH2Pim_ligase"/>
</dbReference>
<reference evidence="17 18" key="1">
    <citation type="submission" date="2017-02" db="EMBL/GenBank/DDBJ databases">
        <authorList>
            <person name="Peterson S.W."/>
        </authorList>
    </citation>
    <scope>NUCLEOTIDE SEQUENCE [LARGE SCALE GENOMIC DNA]</scope>
    <source>
        <strain evidence="17 18">B Ar 00.02</strain>
    </source>
</reference>
<feature type="binding site" evidence="11">
    <location>
        <position position="205"/>
    </location>
    <ligand>
        <name>UDP-N-acetyl-alpha-D-muramoyl-L-alanyl-D-glutamate</name>
        <dbReference type="ChEBI" id="CHEBI:83900"/>
    </ligand>
</feature>
<dbReference type="InterPro" id="IPR004101">
    <property type="entry name" value="Mur_ligase_C"/>
</dbReference>
<dbReference type="GO" id="GO:0008360">
    <property type="term" value="P:regulation of cell shape"/>
    <property type="evidence" value="ECO:0007669"/>
    <property type="project" value="UniProtKB-KW"/>
</dbReference>
<comment type="cofactor">
    <cofactor evidence="11">
        <name>Mg(2+)</name>
        <dbReference type="ChEBI" id="CHEBI:18420"/>
    </cofactor>
</comment>
<comment type="pathway">
    <text evidence="11 12">Cell wall biogenesis; peptidoglycan biosynthesis.</text>
</comment>
<evidence type="ECO:0000256" key="4">
    <source>
        <dbReference type="ARBA" id="ARBA00022618"/>
    </source>
</evidence>
<dbReference type="Pfam" id="PF02875">
    <property type="entry name" value="Mur_ligase_C"/>
    <property type="match status" value="1"/>
</dbReference>
<keyword evidence="3 11" id="KW-0436">Ligase</keyword>
<evidence type="ECO:0000313" key="17">
    <source>
        <dbReference type="EMBL" id="SJM69468.1"/>
    </source>
</evidence>
<evidence type="ECO:0000256" key="9">
    <source>
        <dbReference type="ARBA" id="ARBA00023306"/>
    </source>
</evidence>
<dbReference type="InterPro" id="IPR013221">
    <property type="entry name" value="Mur_ligase_cen"/>
</dbReference>
<evidence type="ECO:0000256" key="12">
    <source>
        <dbReference type="RuleBase" id="RU004135"/>
    </source>
</evidence>
<dbReference type="Gene3D" id="3.40.1190.10">
    <property type="entry name" value="Mur-like, catalytic domain"/>
    <property type="match status" value="1"/>
</dbReference>
<evidence type="ECO:0000313" key="18">
    <source>
        <dbReference type="Proteomes" id="UP000195913"/>
    </source>
</evidence>
<dbReference type="PROSITE" id="PS01011">
    <property type="entry name" value="FOLYLPOLYGLU_SYNT_1"/>
    <property type="match status" value="1"/>
</dbReference>
<feature type="binding site" evidence="11">
    <location>
        <begin position="178"/>
        <end position="179"/>
    </location>
    <ligand>
        <name>UDP-N-acetyl-alpha-D-muramoyl-L-alanyl-D-glutamate</name>
        <dbReference type="ChEBI" id="CHEBI:83900"/>
    </ligand>
</feature>
<organism evidence="17 18">
    <name type="scientific">Arthrobacter rhombi</name>
    <dbReference type="NCBI Taxonomy" id="71253"/>
    <lineage>
        <taxon>Bacteria</taxon>
        <taxon>Bacillati</taxon>
        <taxon>Actinomycetota</taxon>
        <taxon>Actinomycetes</taxon>
        <taxon>Micrococcales</taxon>
        <taxon>Micrococcaceae</taxon>
        <taxon>Arthrobacter</taxon>
    </lineage>
</organism>
<evidence type="ECO:0000256" key="11">
    <source>
        <dbReference type="HAMAP-Rule" id="MF_00208"/>
    </source>
</evidence>
<evidence type="ECO:0000256" key="7">
    <source>
        <dbReference type="ARBA" id="ARBA00022960"/>
    </source>
</evidence>
<feature type="region of interest" description="Disordered" evidence="13">
    <location>
        <begin position="528"/>
        <end position="548"/>
    </location>
</feature>
<dbReference type="GO" id="GO:0005524">
    <property type="term" value="F:ATP binding"/>
    <property type="evidence" value="ECO:0007669"/>
    <property type="project" value="UniProtKB-UniRule"/>
</dbReference>
<dbReference type="AlphaFoldDB" id="A0A1R4GMN1"/>
<evidence type="ECO:0000256" key="8">
    <source>
        <dbReference type="ARBA" id="ARBA00022984"/>
    </source>
</evidence>
<name>A0A1R4GMN1_9MICC</name>
<feature type="modified residue" description="N6-carboxylysine" evidence="11">
    <location>
        <position position="245"/>
    </location>
</feature>
<dbReference type="UniPathway" id="UPA00219"/>
<dbReference type="Proteomes" id="UP000195913">
    <property type="component" value="Unassembled WGS sequence"/>
</dbReference>
<evidence type="ECO:0000256" key="6">
    <source>
        <dbReference type="ARBA" id="ARBA00022840"/>
    </source>
</evidence>
<feature type="binding site" evidence="11">
    <location>
        <begin position="136"/>
        <end position="142"/>
    </location>
    <ligand>
        <name>ATP</name>
        <dbReference type="ChEBI" id="CHEBI:30616"/>
    </ligand>
</feature>
<comment type="caution">
    <text evidence="11">Lacks conserved residue(s) required for the propagation of feature annotation.</text>
</comment>
<evidence type="ECO:0000256" key="10">
    <source>
        <dbReference type="ARBA" id="ARBA00023316"/>
    </source>
</evidence>
<dbReference type="InterPro" id="IPR036565">
    <property type="entry name" value="Mur-like_cat_sf"/>
</dbReference>
<dbReference type="InterPro" id="IPR036615">
    <property type="entry name" value="Mur_ligase_C_dom_sf"/>
</dbReference>
<proteinExistence type="inferred from homology"/>
<dbReference type="Gene3D" id="3.40.1390.10">
    <property type="entry name" value="MurE/MurF, N-terminal domain"/>
    <property type="match status" value="1"/>
</dbReference>
<evidence type="ECO:0000256" key="1">
    <source>
        <dbReference type="ARBA" id="ARBA00005898"/>
    </source>
</evidence>
<feature type="domain" description="Mur ligase central" evidence="16">
    <location>
        <begin position="134"/>
        <end position="344"/>
    </location>
</feature>
<dbReference type="PANTHER" id="PTHR23135">
    <property type="entry name" value="MUR LIGASE FAMILY MEMBER"/>
    <property type="match status" value="1"/>
</dbReference>
<dbReference type="InterPro" id="IPR000713">
    <property type="entry name" value="Mur_ligase_N"/>
</dbReference>
<dbReference type="Gene3D" id="3.90.190.20">
    <property type="entry name" value="Mur ligase, C-terminal domain"/>
    <property type="match status" value="1"/>
</dbReference>
<dbReference type="SUPFAM" id="SSF53244">
    <property type="entry name" value="MurD-like peptide ligases, peptide-binding domain"/>
    <property type="match status" value="1"/>
</dbReference>
<keyword evidence="7 11" id="KW-0133">Cell shape</keyword>
<keyword evidence="8 11" id="KW-0573">Peptidoglycan synthesis</keyword>
<dbReference type="Pfam" id="PF08245">
    <property type="entry name" value="Mur_ligase_M"/>
    <property type="match status" value="1"/>
</dbReference>
<feature type="domain" description="Mur ligase C-terminal" evidence="15">
    <location>
        <begin position="371"/>
        <end position="503"/>
    </location>
</feature>
<dbReference type="NCBIfam" id="NF001126">
    <property type="entry name" value="PRK00139.1-4"/>
    <property type="match status" value="1"/>
</dbReference>
<dbReference type="NCBIfam" id="TIGR01085">
    <property type="entry name" value="murE"/>
    <property type="match status" value="1"/>
</dbReference>
<keyword evidence="11" id="KW-0460">Magnesium</keyword>
<sequence>MPPTPQDAERAFRPEQAPRLSLNELVSRLTERGMSVRLEGDGDTVIHGVSLDSRAVLAGDLYAAVPGAHSHGADYCVGASSSGASAILADETGEGRAVAAGLPVVVVESVRSAVGPVAAILYGSDEPGLGLLGVTGTNGKTTTTYFITSLLRALGQRTGLIGTIEILADGTQIPSVLTTPEAPQLHALLARMRGAGVDTVAMEVSSHSIDYERVGGMAFGVAGFTNLTQDHLDLHGSMEAYFEAKARLFTAERSARAVITVDDEWGRRMARSTSADLFTLRTIPRDEVGSEEELPGSSWSVQGIAQQGLGHEFELHGPQGERLRAHTGLPGLFNVSNAALALLMVHVSGTPLKDLQRVLDASDPLTIAVPGRMQVVCDSPAAVVDFAHNSDALERAIEGVRGQHPDSRVIVVFGATGDRDSTKRPTMGAVAARHADVVIITDDDPHNEEAGGIRRDVLNGALEAIEAEGLGSQAAEIFPRADAIVAAVAMARAGDTILVAGRGHEVWQEVNGVNVALDDRVELRQALEAAGYSPRPAEPGATESAANG</sequence>
<evidence type="ECO:0000256" key="2">
    <source>
        <dbReference type="ARBA" id="ARBA00022490"/>
    </source>
</evidence>
<comment type="function">
    <text evidence="11">Catalyzes the addition of an amino acid to the nucleotide precursor UDP-N-acetylmuramoyl-L-alanyl-D-glutamate (UMAG) in the biosynthesis of bacterial cell-wall peptidoglycan.</text>
</comment>
<protein>
    <recommendedName>
        <fullName evidence="11">UDP-N-acetylmuramyl-tripeptide synthetase</fullName>
        <ecNumber evidence="11">6.3.2.-</ecNumber>
    </recommendedName>
    <alternativeName>
        <fullName evidence="11">UDP-MurNAc-tripeptide synthetase</fullName>
    </alternativeName>
</protein>
<dbReference type="GO" id="GO:0005737">
    <property type="term" value="C:cytoplasm"/>
    <property type="evidence" value="ECO:0007669"/>
    <property type="project" value="UniProtKB-SubCell"/>
</dbReference>
<dbReference type="EC" id="6.3.2.-" evidence="11"/>
<evidence type="ECO:0000256" key="5">
    <source>
        <dbReference type="ARBA" id="ARBA00022741"/>
    </source>
</evidence>
<comment type="subcellular location">
    <subcellularLocation>
        <location evidence="11 12">Cytoplasm</location>
    </subcellularLocation>
</comment>
<gene>
    <name evidence="11" type="primary">murE</name>
    <name evidence="17" type="ORF">FM101_11805</name>
</gene>
<evidence type="ECO:0000259" key="14">
    <source>
        <dbReference type="Pfam" id="PF01225"/>
    </source>
</evidence>
<dbReference type="EMBL" id="FUHW01000038">
    <property type="protein sequence ID" value="SJM69468.1"/>
    <property type="molecule type" value="Genomic_DNA"/>
</dbReference>
<dbReference type="SUPFAM" id="SSF63418">
    <property type="entry name" value="MurE/MurF N-terminal domain"/>
    <property type="match status" value="1"/>
</dbReference>
<dbReference type="SUPFAM" id="SSF53623">
    <property type="entry name" value="MurD-like peptide ligases, catalytic domain"/>
    <property type="match status" value="1"/>
</dbReference>
<evidence type="ECO:0000259" key="15">
    <source>
        <dbReference type="Pfam" id="PF02875"/>
    </source>
</evidence>
<feature type="binding site" evidence="11">
    <location>
        <position position="53"/>
    </location>
    <ligand>
        <name>UDP-N-acetyl-alpha-D-muramoyl-L-alanyl-D-glutamate</name>
        <dbReference type="ChEBI" id="CHEBI:83900"/>
    </ligand>
</feature>
<keyword evidence="18" id="KW-1185">Reference proteome</keyword>
<dbReference type="GO" id="GO:0051301">
    <property type="term" value="P:cell division"/>
    <property type="evidence" value="ECO:0007669"/>
    <property type="project" value="UniProtKB-KW"/>
</dbReference>
<keyword evidence="2 11" id="KW-0963">Cytoplasm</keyword>
<accession>A0A1R4GMN1</accession>
<feature type="binding site" evidence="11">
    <location>
        <position position="51"/>
    </location>
    <ligand>
        <name>UDP-N-acetyl-alpha-D-muramoyl-L-alanyl-D-glutamate</name>
        <dbReference type="ChEBI" id="CHEBI:83900"/>
    </ligand>
</feature>
<keyword evidence="5 11" id="KW-0547">Nucleotide-binding</keyword>